<evidence type="ECO:0000259" key="10">
    <source>
        <dbReference type="Pfam" id="PF03900"/>
    </source>
</evidence>
<dbReference type="InterPro" id="IPR000860">
    <property type="entry name" value="HemC"/>
</dbReference>
<evidence type="ECO:0000313" key="12">
    <source>
        <dbReference type="Proteomes" id="UP000027936"/>
    </source>
</evidence>
<comment type="similarity">
    <text evidence="3 8">Belongs to the HMBS family.</text>
</comment>
<dbReference type="InterPro" id="IPR022418">
    <property type="entry name" value="Porphobilinogen_deaminase_C"/>
</dbReference>
<dbReference type="RefSeq" id="WP_035194145.1">
    <property type="nucleotide sequence ID" value="NZ_JJRY01000003.1"/>
</dbReference>
<dbReference type="CDD" id="cd13646">
    <property type="entry name" value="PBP2_EcHMBS_like"/>
    <property type="match status" value="1"/>
</dbReference>
<dbReference type="FunFam" id="3.40.190.10:FF:000005">
    <property type="entry name" value="Porphobilinogen deaminase"/>
    <property type="match status" value="1"/>
</dbReference>
<dbReference type="Pfam" id="PF03900">
    <property type="entry name" value="Porphobil_deamC"/>
    <property type="match status" value="1"/>
</dbReference>
<dbReference type="PANTHER" id="PTHR11557:SF0">
    <property type="entry name" value="PORPHOBILINOGEN DEAMINASE"/>
    <property type="match status" value="1"/>
</dbReference>
<dbReference type="EC" id="2.5.1.61" evidence="8"/>
<dbReference type="PROSITE" id="PS00533">
    <property type="entry name" value="PORPHOBILINOGEN_DEAM"/>
    <property type="match status" value="1"/>
</dbReference>
<dbReference type="OrthoDB" id="9810298at2"/>
<evidence type="ECO:0000256" key="3">
    <source>
        <dbReference type="ARBA" id="ARBA00005638"/>
    </source>
</evidence>
<evidence type="ECO:0000313" key="11">
    <source>
        <dbReference type="EMBL" id="KEF39499.1"/>
    </source>
</evidence>
<name>A0A072NPA3_SCHAZ</name>
<comment type="pathway">
    <text evidence="2">Porphyrin-containing compound metabolism; protoporphyrin-IX biosynthesis; coproporphyrinogen-III from 5-aminolevulinate: step 2/4.</text>
</comment>
<reference evidence="11 12" key="1">
    <citation type="submission" date="2014-04" db="EMBL/GenBank/DDBJ databases">
        <title>Draft genome sequence of Bacillus azotoformans MEV2011, a (co-) denitrifying strain unable to grow in the presence of oxygen.</title>
        <authorList>
            <person name="Nielsen M."/>
            <person name="Schreiber L."/>
            <person name="Finster K."/>
            <person name="Schramm A."/>
        </authorList>
    </citation>
    <scope>NUCLEOTIDE SEQUENCE [LARGE SCALE GENOMIC DNA]</scope>
    <source>
        <strain evidence="11 12">MEV2011</strain>
    </source>
</reference>
<accession>A0A072NPA3</accession>
<dbReference type="PANTHER" id="PTHR11557">
    <property type="entry name" value="PORPHOBILINOGEN DEAMINASE"/>
    <property type="match status" value="1"/>
</dbReference>
<dbReference type="Proteomes" id="UP000027936">
    <property type="component" value="Unassembled WGS sequence"/>
</dbReference>
<protein>
    <recommendedName>
        <fullName evidence="8">Porphobilinogen deaminase</fullName>
        <shortName evidence="8">PBG</shortName>
        <ecNumber evidence="8">2.5.1.61</ecNumber>
    </recommendedName>
    <alternativeName>
        <fullName evidence="8">Hydroxymethylbilane synthase</fullName>
        <shortName evidence="8">HMBS</shortName>
    </alternativeName>
    <alternativeName>
        <fullName evidence="8">Pre-uroporphyrinogen synthase</fullName>
    </alternativeName>
</protein>
<dbReference type="Gene3D" id="3.30.160.40">
    <property type="entry name" value="Porphobilinogen deaminase, C-terminal domain"/>
    <property type="match status" value="1"/>
</dbReference>
<dbReference type="EMBL" id="JJRY01000003">
    <property type="protein sequence ID" value="KEF39499.1"/>
    <property type="molecule type" value="Genomic_DNA"/>
</dbReference>
<proteinExistence type="inferred from homology"/>
<dbReference type="PIRSF" id="PIRSF001438">
    <property type="entry name" value="4pyrrol_synth_OHMeBilane_synth"/>
    <property type="match status" value="1"/>
</dbReference>
<dbReference type="GO" id="GO:0006782">
    <property type="term" value="P:protoporphyrinogen IX biosynthetic process"/>
    <property type="evidence" value="ECO:0007669"/>
    <property type="project" value="UniProtKB-UniRule"/>
</dbReference>
<evidence type="ECO:0000256" key="1">
    <source>
        <dbReference type="ARBA" id="ARBA00002869"/>
    </source>
</evidence>
<feature type="domain" description="Porphobilinogen deaminase C-terminal" evidence="10">
    <location>
        <begin position="227"/>
        <end position="295"/>
    </location>
</feature>
<dbReference type="InterPro" id="IPR022419">
    <property type="entry name" value="Porphobilin_deaminase_cofac_BS"/>
</dbReference>
<evidence type="ECO:0000256" key="7">
    <source>
        <dbReference type="ARBA" id="ARBA00048169"/>
    </source>
</evidence>
<dbReference type="GO" id="GO:0004418">
    <property type="term" value="F:hydroxymethylbilane synthase activity"/>
    <property type="evidence" value="ECO:0007669"/>
    <property type="project" value="UniProtKB-UniRule"/>
</dbReference>
<dbReference type="AlphaFoldDB" id="A0A072NPA3"/>
<sequence>MRKIIVGSRTSKLALTQTNWFIEQLKGLELPFEFEVKKIVTKGDKILDVTLSKVGGKGLFVKEIEQAMLDKEIDMAVHSMKDMPAVLPPGFTIGCIPLRKDHRDAFISKGHIKLKDLPKGAVVGTSSLRRGAQLLAYRPDLNIKWIRGNIDTRLAKLEDPGEGFDAIILAAAGLIRMGWSEDTVTEFIDVDISVPAVGQGALAIECREDDAELLDLLHKLQDENTARAVEAERVFLNKMEGGCQVPIAGFAEVTADNQIKLIALVGSPDGKTIIKEELVGTDAVTLGEEAARRLIEKGAKAIIDQVKEENEL</sequence>
<dbReference type="NCBIfam" id="TIGR00212">
    <property type="entry name" value="hemC"/>
    <property type="match status" value="1"/>
</dbReference>
<evidence type="ECO:0000256" key="6">
    <source>
        <dbReference type="ARBA" id="ARBA00023244"/>
    </source>
</evidence>
<comment type="catalytic activity">
    <reaction evidence="7 8">
        <text>4 porphobilinogen + H2O = hydroxymethylbilane + 4 NH4(+)</text>
        <dbReference type="Rhea" id="RHEA:13185"/>
        <dbReference type="ChEBI" id="CHEBI:15377"/>
        <dbReference type="ChEBI" id="CHEBI:28938"/>
        <dbReference type="ChEBI" id="CHEBI:57845"/>
        <dbReference type="ChEBI" id="CHEBI:58126"/>
        <dbReference type="EC" id="2.5.1.61"/>
    </reaction>
</comment>
<feature type="domain" description="Porphobilinogen deaminase N-terminal" evidence="9">
    <location>
        <begin position="4"/>
        <end position="213"/>
    </location>
</feature>
<comment type="subunit">
    <text evidence="4 8">Monomer.</text>
</comment>
<evidence type="ECO:0000256" key="8">
    <source>
        <dbReference type="HAMAP-Rule" id="MF_00260"/>
    </source>
</evidence>
<dbReference type="FunFam" id="3.30.160.40:FF:000001">
    <property type="entry name" value="Porphobilinogen deaminase"/>
    <property type="match status" value="1"/>
</dbReference>
<evidence type="ECO:0000256" key="4">
    <source>
        <dbReference type="ARBA" id="ARBA00011245"/>
    </source>
</evidence>
<dbReference type="Pfam" id="PF01379">
    <property type="entry name" value="Porphobil_deam"/>
    <property type="match status" value="1"/>
</dbReference>
<dbReference type="InterPro" id="IPR036803">
    <property type="entry name" value="Porphobilinogen_deaminase_C_sf"/>
</dbReference>
<organism evidence="11 12">
    <name type="scientific">Schinkia azotoformans MEV2011</name>
    <dbReference type="NCBI Taxonomy" id="1348973"/>
    <lineage>
        <taxon>Bacteria</taxon>
        <taxon>Bacillati</taxon>
        <taxon>Bacillota</taxon>
        <taxon>Bacilli</taxon>
        <taxon>Bacillales</taxon>
        <taxon>Bacillaceae</taxon>
        <taxon>Calidifontibacillus/Schinkia group</taxon>
        <taxon>Schinkia</taxon>
    </lineage>
</organism>
<comment type="cofactor">
    <cofactor evidence="8">
        <name>dipyrromethane</name>
        <dbReference type="ChEBI" id="CHEBI:60342"/>
    </cofactor>
    <text evidence="8">Binds 1 dipyrromethane group covalently.</text>
</comment>
<keyword evidence="5 8" id="KW-0808">Transferase</keyword>
<dbReference type="InterPro" id="IPR022417">
    <property type="entry name" value="Porphobilin_deaminase_N"/>
</dbReference>
<comment type="function">
    <text evidence="1 8">Tetrapolymerization of the monopyrrole PBG into the hydroxymethylbilane pre-uroporphyrinogen in several discrete steps.</text>
</comment>
<keyword evidence="6 8" id="KW-0627">Porphyrin biosynthesis</keyword>
<dbReference type="SUPFAM" id="SSF54782">
    <property type="entry name" value="Porphobilinogen deaminase (hydroxymethylbilane synthase), C-terminal domain"/>
    <property type="match status" value="1"/>
</dbReference>
<gene>
    <name evidence="8" type="primary">hemC</name>
    <name evidence="11" type="ORF">M670_01268</name>
</gene>
<evidence type="ECO:0000256" key="5">
    <source>
        <dbReference type="ARBA" id="ARBA00022679"/>
    </source>
</evidence>
<dbReference type="PRINTS" id="PR00151">
    <property type="entry name" value="PORPHBDMNASE"/>
</dbReference>
<comment type="miscellaneous">
    <text evidence="8">The porphobilinogen subunits are added to the dipyrromethane group.</text>
</comment>
<evidence type="ECO:0000259" key="9">
    <source>
        <dbReference type="Pfam" id="PF01379"/>
    </source>
</evidence>
<dbReference type="GO" id="GO:0005737">
    <property type="term" value="C:cytoplasm"/>
    <property type="evidence" value="ECO:0007669"/>
    <property type="project" value="UniProtKB-UniRule"/>
</dbReference>
<dbReference type="HAMAP" id="MF_00260">
    <property type="entry name" value="Porphobil_deam"/>
    <property type="match status" value="1"/>
</dbReference>
<dbReference type="SUPFAM" id="SSF53850">
    <property type="entry name" value="Periplasmic binding protein-like II"/>
    <property type="match status" value="1"/>
</dbReference>
<feature type="modified residue" description="S-(dipyrrolylmethanemethyl)cysteine" evidence="8">
    <location>
        <position position="243"/>
    </location>
</feature>
<dbReference type="Gene3D" id="3.40.190.10">
    <property type="entry name" value="Periplasmic binding protein-like II"/>
    <property type="match status" value="2"/>
</dbReference>
<comment type="caution">
    <text evidence="11">The sequence shown here is derived from an EMBL/GenBank/DDBJ whole genome shotgun (WGS) entry which is preliminary data.</text>
</comment>
<evidence type="ECO:0000256" key="2">
    <source>
        <dbReference type="ARBA" id="ARBA00004735"/>
    </source>
</evidence>
<dbReference type="FunFam" id="3.40.190.10:FF:000004">
    <property type="entry name" value="Porphobilinogen deaminase"/>
    <property type="match status" value="1"/>
</dbReference>
<dbReference type="PATRIC" id="fig|1348973.3.peg.1241"/>